<dbReference type="Pfam" id="PF07653">
    <property type="entry name" value="SH3_2"/>
    <property type="match status" value="4"/>
</dbReference>
<reference evidence="7" key="1">
    <citation type="submission" date="2021-10" db="EMBL/GenBank/DDBJ databases">
        <title>Tropical sea cucumber genome reveals ecological adaptation and Cuvierian tubules defense mechanism.</title>
        <authorList>
            <person name="Chen T."/>
        </authorList>
    </citation>
    <scope>NUCLEOTIDE SEQUENCE</scope>
    <source>
        <strain evidence="7">Nanhai2018</strain>
        <tissue evidence="7">Muscle</tissue>
    </source>
</reference>
<dbReference type="GO" id="GO:0016477">
    <property type="term" value="P:cell migration"/>
    <property type="evidence" value="ECO:0007669"/>
    <property type="project" value="TreeGrafter"/>
</dbReference>
<gene>
    <name evidence="7" type="ORF">HOLleu_21295</name>
</gene>
<feature type="coiled-coil region" evidence="3">
    <location>
        <begin position="185"/>
        <end position="212"/>
    </location>
</feature>
<dbReference type="Pfam" id="PF00018">
    <property type="entry name" value="SH3_1"/>
    <property type="match status" value="4"/>
</dbReference>
<proteinExistence type="predicted"/>
<dbReference type="Proteomes" id="UP001152320">
    <property type="component" value="Chromosome 10"/>
</dbReference>
<dbReference type="PANTHER" id="PTHR14167:SF92">
    <property type="entry name" value="CIN85 AND CD2AP RELATED, ISOFORM J"/>
    <property type="match status" value="1"/>
</dbReference>
<dbReference type="Gene3D" id="2.30.30.40">
    <property type="entry name" value="SH3 Domains"/>
    <property type="match status" value="10"/>
</dbReference>
<name>A0A9Q1BXL0_HOLLE</name>
<keyword evidence="8" id="KW-1185">Reference proteome</keyword>
<feature type="domain" description="SH3" evidence="5">
    <location>
        <begin position="1006"/>
        <end position="1065"/>
    </location>
</feature>
<feature type="domain" description="SH3" evidence="5">
    <location>
        <begin position="1441"/>
        <end position="1500"/>
    </location>
</feature>
<dbReference type="InterPro" id="IPR007111">
    <property type="entry name" value="NACHT_NTPase"/>
</dbReference>
<dbReference type="SUPFAM" id="SSF50044">
    <property type="entry name" value="SH3-domain"/>
    <property type="match status" value="10"/>
</dbReference>
<dbReference type="SMART" id="SM00326">
    <property type="entry name" value="SH3"/>
    <property type="match status" value="10"/>
</dbReference>
<dbReference type="InterPro" id="IPR001452">
    <property type="entry name" value="SH3_domain"/>
</dbReference>
<evidence type="ECO:0000313" key="8">
    <source>
        <dbReference type="Proteomes" id="UP001152320"/>
    </source>
</evidence>
<dbReference type="EMBL" id="JAIZAY010000010">
    <property type="protein sequence ID" value="KAJ8034449.1"/>
    <property type="molecule type" value="Genomic_DNA"/>
</dbReference>
<dbReference type="PRINTS" id="PR00499">
    <property type="entry name" value="P67PHOX"/>
</dbReference>
<evidence type="ECO:0000256" key="4">
    <source>
        <dbReference type="SAM" id="MobiDB-lite"/>
    </source>
</evidence>
<dbReference type="CDD" id="cd01120">
    <property type="entry name" value="RecA-like_superfamily"/>
    <property type="match status" value="1"/>
</dbReference>
<dbReference type="InterPro" id="IPR050384">
    <property type="entry name" value="Endophilin_SH3RF"/>
</dbReference>
<dbReference type="InterPro" id="IPR027417">
    <property type="entry name" value="P-loop_NTPase"/>
</dbReference>
<feature type="domain" description="SH3" evidence="5">
    <location>
        <begin position="1165"/>
        <end position="1224"/>
    </location>
</feature>
<comment type="caution">
    <text evidence="7">The sequence shown here is derived from an EMBL/GenBank/DDBJ whole genome shotgun (WGS) entry which is preliminary data.</text>
</comment>
<evidence type="ECO:0000259" key="6">
    <source>
        <dbReference type="PROSITE" id="PS50837"/>
    </source>
</evidence>
<feature type="domain" description="SH3" evidence="5">
    <location>
        <begin position="1578"/>
        <end position="1637"/>
    </location>
</feature>
<feature type="domain" description="SH3" evidence="5">
    <location>
        <begin position="1095"/>
        <end position="1154"/>
    </location>
</feature>
<feature type="region of interest" description="Disordered" evidence="4">
    <location>
        <begin position="670"/>
        <end position="717"/>
    </location>
</feature>
<dbReference type="PROSITE" id="PS50002">
    <property type="entry name" value="SH3"/>
    <property type="match status" value="10"/>
</dbReference>
<dbReference type="SUPFAM" id="SSF52540">
    <property type="entry name" value="P-loop containing nucleoside triphosphate hydrolases"/>
    <property type="match status" value="1"/>
</dbReference>
<dbReference type="Pfam" id="PF05729">
    <property type="entry name" value="NACHT"/>
    <property type="match status" value="1"/>
</dbReference>
<dbReference type="Pfam" id="PF14604">
    <property type="entry name" value="SH3_9"/>
    <property type="match status" value="2"/>
</dbReference>
<evidence type="ECO:0000256" key="2">
    <source>
        <dbReference type="PROSITE-ProRule" id="PRU00192"/>
    </source>
</evidence>
<evidence type="ECO:0000256" key="3">
    <source>
        <dbReference type="SAM" id="Coils"/>
    </source>
</evidence>
<feature type="domain" description="NACHT" evidence="6">
    <location>
        <begin position="287"/>
        <end position="410"/>
    </location>
</feature>
<feature type="domain" description="SH3" evidence="5">
    <location>
        <begin position="1302"/>
        <end position="1361"/>
    </location>
</feature>
<feature type="domain" description="SH3" evidence="5">
    <location>
        <begin position="1508"/>
        <end position="1567"/>
    </location>
</feature>
<feature type="domain" description="SH3" evidence="5">
    <location>
        <begin position="1645"/>
        <end position="1704"/>
    </location>
</feature>
<dbReference type="GO" id="GO:0007015">
    <property type="term" value="P:actin filament organization"/>
    <property type="evidence" value="ECO:0007669"/>
    <property type="project" value="TreeGrafter"/>
</dbReference>
<dbReference type="PRINTS" id="PR00452">
    <property type="entry name" value="SH3DOMAIN"/>
</dbReference>
<feature type="domain" description="SH3" evidence="5">
    <location>
        <begin position="1232"/>
        <end position="1291"/>
    </location>
</feature>
<protein>
    <submittedName>
        <fullName evidence="7">Intersectin-2</fullName>
    </submittedName>
</protein>
<keyword evidence="3" id="KW-0175">Coiled coil</keyword>
<dbReference type="CDD" id="cd11873">
    <property type="entry name" value="SH3_CD2AP-like_1"/>
    <property type="match status" value="3"/>
</dbReference>
<feature type="domain" description="SH3" evidence="5">
    <location>
        <begin position="1369"/>
        <end position="1428"/>
    </location>
</feature>
<evidence type="ECO:0000259" key="5">
    <source>
        <dbReference type="PROSITE" id="PS50002"/>
    </source>
</evidence>
<dbReference type="Gene3D" id="3.40.50.300">
    <property type="entry name" value="P-loop containing nucleotide triphosphate hydrolases"/>
    <property type="match status" value="1"/>
</dbReference>
<dbReference type="OrthoDB" id="427518at2759"/>
<dbReference type="PROSITE" id="PS50837">
    <property type="entry name" value="NACHT"/>
    <property type="match status" value="1"/>
</dbReference>
<organism evidence="7 8">
    <name type="scientific">Holothuria leucospilota</name>
    <name type="common">Black long sea cucumber</name>
    <name type="synonym">Mertensiothuria leucospilota</name>
    <dbReference type="NCBI Taxonomy" id="206669"/>
    <lineage>
        <taxon>Eukaryota</taxon>
        <taxon>Metazoa</taxon>
        <taxon>Echinodermata</taxon>
        <taxon>Eleutherozoa</taxon>
        <taxon>Echinozoa</taxon>
        <taxon>Holothuroidea</taxon>
        <taxon>Aspidochirotacea</taxon>
        <taxon>Aspidochirotida</taxon>
        <taxon>Holothuriidae</taxon>
        <taxon>Holothuria</taxon>
    </lineage>
</organism>
<dbReference type="InterPro" id="IPR036028">
    <property type="entry name" value="SH3-like_dom_sf"/>
</dbReference>
<evidence type="ECO:0000256" key="1">
    <source>
        <dbReference type="ARBA" id="ARBA00022443"/>
    </source>
</evidence>
<sequence>MQNPCGIYNDLLSGFVSQSEFFSYGHLKENLQSQLQEDDCLKLTEYFALPGDQRDEIFTSDSPTENLLLALEEKGVIQPSNVDRLAEAFTQVEIKSSCSYLIDFYQKTRLQATPYGRFLATLSAHLTASLPADLCRYFHISDEKKSSITSSPDPGLSLLLALDEISTINPSEVEALKQPFSELKLVQAEAKIQEYQVVIEEEKNQLQRQRKKELFIQCLQRKIQGWYETMTPVPWKKSCRWKSTDLFVGSGLVLTDSKAKRSLTDIDEECKLQYNQILNHNRLKAEKRIILEGEPGSGKTMMSSQLAYDWSKGKICDVDVLIFLPLKFVSNVTLVEAAKRFYFSTYDSISANDIESFLTSEDLQSCLILDGFEEYNSAEVIPAGEPSEVTKVMEKSKFSNCKVILTSRSDYTKDLPTCPMLRIGRFGEKERHTYIEKVFADNTEKQQEIKRAIESNPFILDLCRVPLLFVLAVHNIESIVALQEGQLDRVAPFMENMVKQLCTLSDANNEGSVSESEGVSDESLLEKFAYNGLCKGQQVLSWQRNALEASITNLKQFLDSGILVVEEGIDKGNVRIIRDEKTQDEFSQDKKKTEKIKIEATVVDQMNQSAQVGTGAMASSFHQGYSVSEGSNENVTTISRRPVSYETEEHISSRKRFWKRFKPKIFTRKRALHSEGTTPTGEYSVTLPPASGSVQLKPETQSEPELSESQKTSNSSTAKDFPLEVKFLHKVMQEWFASKHFSSLLWNSLDDNSLHAVSYDALPQISPIDLHYILRFTSYLCPPSCYLIMDFLSQNHCTVNGVIPDYIMNCICLCFAECKQENVPQMPAWNMAVMKQGMDLVVAKLCREIIIIRSDDSRITQQSKVAMLKYAASVGILIKEVHLVDVVLEVDETSTTFTSGVTFDIFNMIEVLEMSRWDQHLEQKDYQSIVNLVLCSNSIKKARLHFPSQPPDIQKEVFGDLVIYDKTVEWIIGPKLIQMLNMETFKWEVTVQRTDVHATSLKQISATEVVAWVEEDCEAEKPDQLTITVGNIVTNMTVAGHGWWEGEVNGKRGMFPCNFVKLVILNPSKPAARTRCVNRQVDTGLNQTDKNAANRGKLWAKVITCYEPQEDDELSLEVNEQLEVTDQSQQWWWEGIAKGKKGMFPSNYVMLLPEEEKVEQHDNETPAVEAQVIYGYDAVKPDELTIKVGDIITDISAVEDGWWKGIVNEKEGMFPSNFVKVCKGPPEQSSQNKKVLAKVTSSYTPQSDSEVSLVEGDIIEITSQQDPFWWGGVVNGKQGHFPSHCVVPIPEDGEERKHQDCATPVEAQVMYDYDAVQPDELTIKVGDIITDISVVADGWCKGVVNGKEGMFPSNFVTVCTGTSEYSTQNEKVLAKVTCSHTAQSNDELSLAEGDIVEITNQQYPGCWEGILNSKRGHFPSHCVVLLPEHKEGGELKRKGYESSVEAQVMYDYNAVRPDELTIKVGDIITDTSVVKDGWWKGIVNVKERVFPSNYITLCTGPPEQSSQNKKVLAKVTSSYTPQSDSEVSLVEGDIIEITSQQDPFWWGGVVNGKQGHFPSHCVVPIPEDGEDRKQQEYATPVEAQVMFDYDAFQPDELTIKTGDIITDISVVDNGWWKGVVNGKEGMFPSNFVTVCTDTAEHFTQNEIVLAKATCSHTPQSDNELSLAENDIVEVTNRPNPGWWEGILNGKKGCFPSHCVVLLPEDKEGEELKQKVFESPGKLKH</sequence>
<evidence type="ECO:0000313" key="7">
    <source>
        <dbReference type="EMBL" id="KAJ8034449.1"/>
    </source>
</evidence>
<accession>A0A9Q1BXL0</accession>
<dbReference type="PANTHER" id="PTHR14167">
    <property type="entry name" value="SH3 DOMAIN-CONTAINING"/>
    <property type="match status" value="1"/>
</dbReference>
<feature type="compositionally biased region" description="Polar residues" evidence="4">
    <location>
        <begin position="692"/>
        <end position="717"/>
    </location>
</feature>
<keyword evidence="1 2" id="KW-0728">SH3 domain</keyword>